<organism evidence="3 4">
    <name type="scientific">Chitinophaga oryziterrae</name>
    <dbReference type="NCBI Taxonomy" id="1031224"/>
    <lineage>
        <taxon>Bacteria</taxon>
        <taxon>Pseudomonadati</taxon>
        <taxon>Bacteroidota</taxon>
        <taxon>Chitinophagia</taxon>
        <taxon>Chitinophagales</taxon>
        <taxon>Chitinophagaceae</taxon>
        <taxon>Chitinophaga</taxon>
    </lineage>
</organism>
<comment type="caution">
    <text evidence="3">The sequence shown here is derived from an EMBL/GenBank/DDBJ whole genome shotgun (WGS) entry which is preliminary data.</text>
</comment>
<feature type="domain" description="Putative auto-transporter adhesin head GIN" evidence="2">
    <location>
        <begin position="69"/>
        <end position="251"/>
    </location>
</feature>
<sequence length="267" mass="28242">MITMHGIVNQFCIFGPLSAILKTHKYYLMKHLSYATSLILFALTLFSCDGRHIKGSGHVTTATKNVGSYKTVSVHSSVDVYVTQGPEAAVVIEAEDNIIPYIIIEEDGGELSIRQKNNTSYSTSHPIKIKLTAPDITGLNLTSSGSIHLVNTIDNEESVTLSVTGSGEIKGNIHTPEVKANITGSGDMTITGETRDIEYEGTGSGDFRAKGLKAENATVSLTGSGDADINASAKLEANTTGSGDVNYYGNPQVTSNKTGSGDVHKKG</sequence>
<evidence type="ECO:0000259" key="2">
    <source>
        <dbReference type="Pfam" id="PF10988"/>
    </source>
</evidence>
<dbReference type="Proteomes" id="UP000468388">
    <property type="component" value="Unassembled WGS sequence"/>
</dbReference>
<reference evidence="3 4" key="1">
    <citation type="submission" date="2019-12" db="EMBL/GenBank/DDBJ databases">
        <title>The draft genomic sequence of strain Chitinophaga oryziterrae JCM 16595.</title>
        <authorList>
            <person name="Zhang X."/>
        </authorList>
    </citation>
    <scope>NUCLEOTIDE SEQUENCE [LARGE SCALE GENOMIC DNA]</scope>
    <source>
        <strain evidence="3 4">JCM 16595</strain>
    </source>
</reference>
<keyword evidence="4" id="KW-1185">Reference proteome</keyword>
<dbReference type="InterPro" id="IPR021255">
    <property type="entry name" value="DUF2807"/>
</dbReference>
<feature type="compositionally biased region" description="Polar residues" evidence="1">
    <location>
        <begin position="239"/>
        <end position="259"/>
    </location>
</feature>
<evidence type="ECO:0000313" key="4">
    <source>
        <dbReference type="Proteomes" id="UP000468388"/>
    </source>
</evidence>
<evidence type="ECO:0000256" key="1">
    <source>
        <dbReference type="SAM" id="MobiDB-lite"/>
    </source>
</evidence>
<protein>
    <recommendedName>
        <fullName evidence="2">Putative auto-transporter adhesin head GIN domain-containing protein</fullName>
    </recommendedName>
</protein>
<evidence type="ECO:0000313" key="3">
    <source>
        <dbReference type="EMBL" id="MVT39420.1"/>
    </source>
</evidence>
<dbReference type="Gene3D" id="2.160.20.120">
    <property type="match status" value="1"/>
</dbReference>
<dbReference type="EMBL" id="WRXO01000001">
    <property type="protein sequence ID" value="MVT39420.1"/>
    <property type="molecule type" value="Genomic_DNA"/>
</dbReference>
<proteinExistence type="predicted"/>
<dbReference type="Pfam" id="PF10988">
    <property type="entry name" value="DUF2807"/>
    <property type="match status" value="1"/>
</dbReference>
<feature type="region of interest" description="Disordered" evidence="1">
    <location>
        <begin position="239"/>
        <end position="267"/>
    </location>
</feature>
<accession>A0A6N8J2I7</accession>
<dbReference type="PANTHER" id="PTHR39200:SF1">
    <property type="entry name" value="AUTO-TRANSPORTER ADHESIN HEAD GIN DOMAIN-CONTAINING PROTEIN-RELATED"/>
    <property type="match status" value="1"/>
</dbReference>
<name>A0A6N8J2I7_9BACT</name>
<gene>
    <name evidence="3" type="ORF">GO495_02375</name>
</gene>
<dbReference type="PANTHER" id="PTHR39200">
    <property type="entry name" value="HYPOTHETICAL EXPORTED PROTEIN"/>
    <property type="match status" value="1"/>
</dbReference>
<dbReference type="AlphaFoldDB" id="A0A6N8J2I7"/>